<evidence type="ECO:0000313" key="11">
    <source>
        <dbReference type="EMBL" id="KAL3318801.1"/>
    </source>
</evidence>
<protein>
    <recommendedName>
        <fullName evidence="10">Septin-type G domain-containing protein</fullName>
    </recommendedName>
</protein>
<evidence type="ECO:0000256" key="8">
    <source>
        <dbReference type="SAM" id="Coils"/>
    </source>
</evidence>
<evidence type="ECO:0000256" key="6">
    <source>
        <dbReference type="ARBA" id="ARBA00023306"/>
    </source>
</evidence>
<evidence type="ECO:0000256" key="3">
    <source>
        <dbReference type="ARBA" id="ARBA00022741"/>
    </source>
</evidence>
<sequence>MSAVRTTRRHDFFNSTSETPTEQSSGTYLAQRVPASSYLGNLKKSQEEKPETPVSSLSGVKNEIGYANLINQIHTRAIKRGFVFNIMLTGRTCLGKSSFINSLLMADFYNADLQTAAMRFKNGKNLQAVEAHTVKINENKVNLKLTILDTPGFGEKIDNSECFDPLVEEIESRYQQFLQQELKIHRSTRTNGSSEFSAIHLDNDPRVHACLYFLPPTTIGLSAFDLEAMQRLHKRVNLIPIIAKADSLTPEECKTLKKIVLKQLSEHRISFFRFDATPDAQKVDAELNKYRSRYPFAVVSSNTMVSKPDGSKVRGRQYPWGVVETDSMEHNDFVALKMLLVNCHLHDLIDKTHFGHYATYRQEQLSTINKKSAVADADATDQSDATLDNIDSSGPLYQLEIERRERQLQLQRLESEMDAVFETKVRDRAMKFQEREQEFEKQSVKLQEKLDEEMHLLEQEERQFQLERAEWESANRETLT</sequence>
<evidence type="ECO:0000256" key="2">
    <source>
        <dbReference type="ARBA" id="ARBA00022618"/>
    </source>
</evidence>
<reference evidence="11 12" key="1">
    <citation type="submission" date="2024-11" db="EMBL/GenBank/DDBJ databases">
        <title>Adaptive evolution of stress response genes in parasites aligns with host niche diversity.</title>
        <authorList>
            <person name="Hahn C."/>
            <person name="Resl P."/>
        </authorList>
    </citation>
    <scope>NUCLEOTIDE SEQUENCE [LARGE SCALE GENOMIC DNA]</scope>
    <source>
        <strain evidence="11">EGGRZ-B1_66</strain>
        <tissue evidence="11">Body</tissue>
    </source>
</reference>
<feature type="compositionally biased region" description="Polar residues" evidence="9">
    <location>
        <begin position="13"/>
        <end position="27"/>
    </location>
</feature>
<dbReference type="Pfam" id="PF00735">
    <property type="entry name" value="Septin"/>
    <property type="match status" value="1"/>
</dbReference>
<dbReference type="PIRSF" id="PIRSF006698">
    <property type="entry name" value="Septin"/>
    <property type="match status" value="1"/>
</dbReference>
<dbReference type="GO" id="GO:0005856">
    <property type="term" value="C:cytoskeleton"/>
    <property type="evidence" value="ECO:0007669"/>
    <property type="project" value="UniProtKB-ARBA"/>
</dbReference>
<evidence type="ECO:0000313" key="12">
    <source>
        <dbReference type="Proteomes" id="UP001626550"/>
    </source>
</evidence>
<keyword evidence="4 8" id="KW-0175">Coiled coil</keyword>
<dbReference type="GO" id="GO:0032154">
    <property type="term" value="C:cleavage furrow"/>
    <property type="evidence" value="ECO:0007669"/>
    <property type="project" value="UniProtKB-SubCell"/>
</dbReference>
<dbReference type="PROSITE" id="PS51719">
    <property type="entry name" value="G_SEPTIN"/>
    <property type="match status" value="1"/>
</dbReference>
<name>A0ABD2QK61_9PLAT</name>
<keyword evidence="5 7" id="KW-0342">GTP-binding</keyword>
<feature type="non-terminal residue" evidence="11">
    <location>
        <position position="480"/>
    </location>
</feature>
<evidence type="ECO:0000256" key="7">
    <source>
        <dbReference type="RuleBase" id="RU004560"/>
    </source>
</evidence>
<dbReference type="Proteomes" id="UP001626550">
    <property type="component" value="Unassembled WGS sequence"/>
</dbReference>
<feature type="region of interest" description="Disordered" evidence="9">
    <location>
        <begin position="1"/>
        <end position="27"/>
    </location>
</feature>
<dbReference type="PANTHER" id="PTHR18884">
    <property type="entry name" value="SEPTIN"/>
    <property type="match status" value="1"/>
</dbReference>
<dbReference type="SUPFAM" id="SSF52540">
    <property type="entry name" value="P-loop containing nucleoside triphosphate hydrolases"/>
    <property type="match status" value="1"/>
</dbReference>
<proteinExistence type="inferred from homology"/>
<keyword evidence="12" id="KW-1185">Reference proteome</keyword>
<keyword evidence="2" id="KW-0132">Cell division</keyword>
<accession>A0ABD2QK61</accession>
<dbReference type="InterPro" id="IPR027417">
    <property type="entry name" value="P-loop_NTPase"/>
</dbReference>
<evidence type="ECO:0000256" key="9">
    <source>
        <dbReference type="SAM" id="MobiDB-lite"/>
    </source>
</evidence>
<evidence type="ECO:0000259" key="10">
    <source>
        <dbReference type="PROSITE" id="PS51719"/>
    </source>
</evidence>
<evidence type="ECO:0000256" key="1">
    <source>
        <dbReference type="ARBA" id="ARBA00004626"/>
    </source>
</evidence>
<evidence type="ECO:0000256" key="5">
    <source>
        <dbReference type="ARBA" id="ARBA00023134"/>
    </source>
</evidence>
<gene>
    <name evidence="11" type="ORF">Ciccas_002521</name>
</gene>
<dbReference type="InterPro" id="IPR016491">
    <property type="entry name" value="Septin"/>
</dbReference>
<comment type="caution">
    <text evidence="11">The sequence shown here is derived from an EMBL/GenBank/DDBJ whole genome shotgun (WGS) entry which is preliminary data.</text>
</comment>
<dbReference type="CDD" id="cd01850">
    <property type="entry name" value="CDC_Septin"/>
    <property type="match status" value="1"/>
</dbReference>
<feature type="coiled-coil region" evidence="8">
    <location>
        <begin position="396"/>
        <end position="477"/>
    </location>
</feature>
<organism evidence="11 12">
    <name type="scientific">Cichlidogyrus casuarinus</name>
    <dbReference type="NCBI Taxonomy" id="1844966"/>
    <lineage>
        <taxon>Eukaryota</taxon>
        <taxon>Metazoa</taxon>
        <taxon>Spiralia</taxon>
        <taxon>Lophotrochozoa</taxon>
        <taxon>Platyhelminthes</taxon>
        <taxon>Monogenea</taxon>
        <taxon>Monopisthocotylea</taxon>
        <taxon>Dactylogyridea</taxon>
        <taxon>Ancyrocephalidae</taxon>
        <taxon>Cichlidogyrus</taxon>
    </lineage>
</organism>
<comment type="similarity">
    <text evidence="7">Belongs to the TRAFAC class TrmE-Era-EngA-EngB-Septin-like GTPase superfamily. Septin GTPase family.</text>
</comment>
<dbReference type="GO" id="GO:0051301">
    <property type="term" value="P:cell division"/>
    <property type="evidence" value="ECO:0007669"/>
    <property type="project" value="UniProtKB-KW"/>
</dbReference>
<dbReference type="Gene3D" id="3.40.50.300">
    <property type="entry name" value="P-loop containing nucleotide triphosphate hydrolases"/>
    <property type="match status" value="1"/>
</dbReference>
<comment type="subcellular location">
    <subcellularLocation>
        <location evidence="1">Cleavage furrow</location>
    </subcellularLocation>
</comment>
<dbReference type="AlphaFoldDB" id="A0ABD2QK61"/>
<dbReference type="EMBL" id="JBJKFK010000201">
    <property type="protein sequence ID" value="KAL3318801.1"/>
    <property type="molecule type" value="Genomic_DNA"/>
</dbReference>
<dbReference type="GO" id="GO:0005525">
    <property type="term" value="F:GTP binding"/>
    <property type="evidence" value="ECO:0007669"/>
    <property type="project" value="UniProtKB-KW"/>
</dbReference>
<dbReference type="FunFam" id="3.40.50.300:FF:000162">
    <property type="entry name" value="septin-7 isoform X1"/>
    <property type="match status" value="1"/>
</dbReference>
<evidence type="ECO:0000256" key="4">
    <source>
        <dbReference type="ARBA" id="ARBA00023054"/>
    </source>
</evidence>
<keyword evidence="3 7" id="KW-0547">Nucleotide-binding</keyword>
<dbReference type="InterPro" id="IPR030379">
    <property type="entry name" value="G_SEPTIN_dom"/>
</dbReference>
<feature type="domain" description="Septin-type G" evidence="10">
    <location>
        <begin position="80"/>
        <end position="367"/>
    </location>
</feature>
<keyword evidence="6" id="KW-0131">Cell cycle</keyword>